<reference evidence="2 3" key="1">
    <citation type="submission" date="2015-01" db="EMBL/GenBank/DDBJ databases">
        <title>The Genome Sequence of Capronia semiimmersa CBS27337.</title>
        <authorList>
            <consortium name="The Broad Institute Genomics Platform"/>
            <person name="Cuomo C."/>
            <person name="de Hoog S."/>
            <person name="Gorbushina A."/>
            <person name="Stielow B."/>
            <person name="Teixiera M."/>
            <person name="Abouelleil A."/>
            <person name="Chapman S.B."/>
            <person name="Priest M."/>
            <person name="Young S.K."/>
            <person name="Wortman J."/>
            <person name="Nusbaum C."/>
            <person name="Birren B."/>
        </authorList>
    </citation>
    <scope>NUCLEOTIDE SEQUENCE [LARGE SCALE GENOMIC DNA]</scope>
    <source>
        <strain evidence="2 3">CBS 27337</strain>
    </source>
</reference>
<dbReference type="GO" id="GO:0050660">
    <property type="term" value="F:flavin adenine dinucleotide binding"/>
    <property type="evidence" value="ECO:0007669"/>
    <property type="project" value="TreeGrafter"/>
</dbReference>
<sequence length="620" mass="67665">MATDNLSGPLSDGGVFKRTPAVQISHLPGSLPKSHVPADVDCEGIARAQLPRLLSLSLDDLADSAVWRDLLALTGTFRTFYRDRGVLEAWRATFGRQGPTDLQLVPNTARLVNVLDVSSWVEAQFTFKTSEGGPRRSCSGFISLVPGGAGGWKIWMIRTVLDEIEDYGNVDVLDPVAPAGTVEATANSIEKMVDGRHSGEIQHFDVIVVGGGQTGLGIGGRLHALNVSYLVVDKFGTVGDSWNSRYDSTKRVHRDLTVLAGHLPFHRTYDSSYPEFLTKADIARGHKDYVKRFGINIWQSTELLSSSWSNEQKVWTCNLKRGNEEVTLTTFCLVFASGSGGRSPVMPSLPNRELFKGVVLHSSDYHNADEWKGLHGVVVGTGNTGHDVAEDMLNAGLASVTMVQRGRTWVLPGDHYVAVIKASYNADIPTAVADQEGFSLPASIRRQIIMHFFHSMARADSERFDALERAGFNVERYGDIMHVLFERLGGHYMDAGTSAKISQGLIKVKSGGKLSHYTPDGLAFEDGTELKADVVVFTTGFVQNMRQIAGRIVGPEVEAQLDDFWCVDAEGELRGAFKPAGHPGVYFTGGDIGIARYYGRFVALQIKAQLMGTPLKVYEG</sequence>
<dbReference type="Proteomes" id="UP000054266">
    <property type="component" value="Unassembled WGS sequence"/>
</dbReference>
<dbReference type="InterPro" id="IPR036188">
    <property type="entry name" value="FAD/NAD-bd_sf"/>
</dbReference>
<gene>
    <name evidence="2" type="ORF">PV04_06341</name>
</gene>
<evidence type="ECO:0000313" key="2">
    <source>
        <dbReference type="EMBL" id="KIW67065.1"/>
    </source>
</evidence>
<organism evidence="2 3">
    <name type="scientific">Phialophora macrospora</name>
    <dbReference type="NCBI Taxonomy" id="1851006"/>
    <lineage>
        <taxon>Eukaryota</taxon>
        <taxon>Fungi</taxon>
        <taxon>Dikarya</taxon>
        <taxon>Ascomycota</taxon>
        <taxon>Pezizomycotina</taxon>
        <taxon>Eurotiomycetes</taxon>
        <taxon>Chaetothyriomycetidae</taxon>
        <taxon>Chaetothyriales</taxon>
        <taxon>Herpotrichiellaceae</taxon>
        <taxon>Phialophora</taxon>
    </lineage>
</organism>
<evidence type="ECO:0000313" key="3">
    <source>
        <dbReference type="Proteomes" id="UP000054266"/>
    </source>
</evidence>
<dbReference type="PANTHER" id="PTHR43539:SF68">
    <property type="entry name" value="FLAVIN-BINDING MONOOXYGENASE-LIKE PROTEIN (AFU_ORTHOLOGUE AFUA_4G09220)"/>
    <property type="match status" value="1"/>
</dbReference>
<proteinExistence type="predicted"/>
<evidence type="ECO:0000256" key="1">
    <source>
        <dbReference type="ARBA" id="ARBA00023002"/>
    </source>
</evidence>
<keyword evidence="1" id="KW-0560">Oxidoreductase</keyword>
<evidence type="ECO:0008006" key="4">
    <source>
        <dbReference type="Google" id="ProtNLM"/>
    </source>
</evidence>
<dbReference type="InterPro" id="IPR050982">
    <property type="entry name" value="Auxin_biosynth/cation_transpt"/>
</dbReference>
<dbReference type="AlphaFoldDB" id="A0A0D2FK04"/>
<accession>A0A0D2FK04</accession>
<dbReference type="GO" id="GO:0004497">
    <property type="term" value="F:monooxygenase activity"/>
    <property type="evidence" value="ECO:0007669"/>
    <property type="project" value="TreeGrafter"/>
</dbReference>
<dbReference type="SUPFAM" id="SSF51905">
    <property type="entry name" value="FAD/NAD(P)-binding domain"/>
    <property type="match status" value="1"/>
</dbReference>
<keyword evidence="3" id="KW-1185">Reference proteome</keyword>
<dbReference type="EMBL" id="KN846959">
    <property type="protein sequence ID" value="KIW67065.1"/>
    <property type="molecule type" value="Genomic_DNA"/>
</dbReference>
<name>A0A0D2FK04_9EURO</name>
<dbReference type="HOGENOM" id="CLU_015676_3_0_1"/>
<dbReference type="Pfam" id="PF13738">
    <property type="entry name" value="Pyr_redox_3"/>
    <property type="match status" value="1"/>
</dbReference>
<protein>
    <recommendedName>
        <fullName evidence="4">FAD/NAD(P)-binding domain-containing protein</fullName>
    </recommendedName>
</protein>
<dbReference type="PANTHER" id="PTHR43539">
    <property type="entry name" value="FLAVIN-BINDING MONOOXYGENASE-LIKE PROTEIN (AFU_ORTHOLOGUE AFUA_4G09220)"/>
    <property type="match status" value="1"/>
</dbReference>
<dbReference type="Gene3D" id="3.50.50.60">
    <property type="entry name" value="FAD/NAD(P)-binding domain"/>
    <property type="match status" value="1"/>
</dbReference>